<feature type="transmembrane region" description="Helical" evidence="6">
    <location>
        <begin position="105"/>
        <end position="126"/>
    </location>
</feature>
<feature type="transmembrane region" description="Helical" evidence="6">
    <location>
        <begin position="241"/>
        <end position="264"/>
    </location>
</feature>
<feature type="transmembrane region" description="Helical" evidence="6">
    <location>
        <begin position="346"/>
        <end position="367"/>
    </location>
</feature>
<dbReference type="InterPro" id="IPR001248">
    <property type="entry name" value="Pur-cyt_permease"/>
</dbReference>
<evidence type="ECO:0000313" key="7">
    <source>
        <dbReference type="EMBL" id="RLE08467.1"/>
    </source>
</evidence>
<keyword evidence="3 6" id="KW-0812">Transmembrane</keyword>
<evidence type="ECO:0000313" key="8">
    <source>
        <dbReference type="Proteomes" id="UP000277457"/>
    </source>
</evidence>
<protein>
    <recommendedName>
        <fullName evidence="9">Cytosine permease</fullName>
    </recommendedName>
</protein>
<feature type="transmembrane region" description="Helical" evidence="6">
    <location>
        <begin position="138"/>
        <end position="160"/>
    </location>
</feature>
<feature type="transmembrane region" description="Helical" evidence="6">
    <location>
        <begin position="208"/>
        <end position="229"/>
    </location>
</feature>
<name>A0A662D447_UNCAE</name>
<feature type="transmembrane region" description="Helical" evidence="6">
    <location>
        <begin position="388"/>
        <end position="409"/>
    </location>
</feature>
<evidence type="ECO:0000256" key="6">
    <source>
        <dbReference type="SAM" id="Phobius"/>
    </source>
</evidence>
<evidence type="ECO:0000256" key="3">
    <source>
        <dbReference type="ARBA" id="ARBA00022692"/>
    </source>
</evidence>
<feature type="transmembrane region" description="Helical" evidence="6">
    <location>
        <begin position="167"/>
        <end position="188"/>
    </location>
</feature>
<dbReference type="GO" id="GO:0005886">
    <property type="term" value="C:plasma membrane"/>
    <property type="evidence" value="ECO:0007669"/>
    <property type="project" value="TreeGrafter"/>
</dbReference>
<proteinExistence type="inferred from homology"/>
<dbReference type="PANTHER" id="PTHR30569">
    <property type="entry name" value="CYTOSINE TRANSPORTER CODB"/>
    <property type="match status" value="1"/>
</dbReference>
<feature type="transmembrane region" description="Helical" evidence="6">
    <location>
        <begin position="415"/>
        <end position="434"/>
    </location>
</feature>
<feature type="transmembrane region" description="Helical" evidence="6">
    <location>
        <begin position="316"/>
        <end position="334"/>
    </location>
</feature>
<dbReference type="AlphaFoldDB" id="A0A662D447"/>
<feature type="transmembrane region" description="Helical" evidence="6">
    <location>
        <begin position="61"/>
        <end position="85"/>
    </location>
</feature>
<evidence type="ECO:0000256" key="4">
    <source>
        <dbReference type="ARBA" id="ARBA00022989"/>
    </source>
</evidence>
<dbReference type="GO" id="GO:0015209">
    <property type="term" value="F:cytosine transmembrane transporter activity"/>
    <property type="evidence" value="ECO:0007669"/>
    <property type="project" value="InterPro"/>
</dbReference>
<keyword evidence="4 6" id="KW-1133">Transmembrane helix</keyword>
<reference evidence="7 8" key="1">
    <citation type="submission" date="2018-06" db="EMBL/GenBank/DDBJ databases">
        <title>Extensive metabolic versatility and redundancy in microbially diverse, dynamic hydrothermal sediments.</title>
        <authorList>
            <person name="Dombrowski N."/>
            <person name="Teske A."/>
            <person name="Baker B.J."/>
        </authorList>
    </citation>
    <scope>NUCLEOTIDE SEQUENCE [LARGE SCALE GENOMIC DNA]</scope>
    <source>
        <strain evidence="7">B7_G13</strain>
    </source>
</reference>
<feature type="transmembrane region" description="Helical" evidence="6">
    <location>
        <begin position="270"/>
        <end position="289"/>
    </location>
</feature>
<comment type="similarity">
    <text evidence="2">Belongs to the purine-cytosine permease (2.A.39) family.</text>
</comment>
<dbReference type="Gene3D" id="1.10.4160.10">
    <property type="entry name" value="Hydantoin permease"/>
    <property type="match status" value="1"/>
</dbReference>
<accession>A0A662D447</accession>
<evidence type="ECO:0008006" key="9">
    <source>
        <dbReference type="Google" id="ProtNLM"/>
    </source>
</evidence>
<evidence type="ECO:0000256" key="1">
    <source>
        <dbReference type="ARBA" id="ARBA00004141"/>
    </source>
</evidence>
<sequence>MNKKKEWPWKDTFGDYSMVPVPAHERRSFLSIFYVYMGVLACIAVLWGGGTLGLQFTLKEVVIVAIVGSAILAVIGGLTAAIGGFSKCSTYINMRGPFGRIGSQLFGTIIAGVACGIGWFAVQAWLFGIIMHTLLPNIWWANVGVAAIWGGLLMMTTAIIGFRGLAWLSYLAVPFFMLLAGVGAMIGIANAGGFAGLAQIKPKNPVPFGVGVTEVVGMYIAGGVITADISRYSKRVLDGPIAWIVQVIIFQVYMLSGAAALTLATGAANVAQALLVGGAGLGAILMAILGQWTTNDNNLYNGALSFNTWIPIKKKYITLGEGLIGTALAAWFGFYAGASMQVFQNFLTFLGKILPAIGGALVADFYLYRWYKKEPLRQRYQFKPGMKIAQVNWVGWVSVVLATIIGGWVMKSGIAALNVMVLGAVFYIVIAFVCDKCGVKIEIGEHTLDETGV</sequence>
<comment type="caution">
    <text evidence="7">The sequence shown here is derived from an EMBL/GenBank/DDBJ whole genome shotgun (WGS) entry which is preliminary data.</text>
</comment>
<evidence type="ECO:0000256" key="5">
    <source>
        <dbReference type="ARBA" id="ARBA00023136"/>
    </source>
</evidence>
<dbReference type="InterPro" id="IPR030191">
    <property type="entry name" value="CodB"/>
</dbReference>
<dbReference type="EMBL" id="QMPY01000023">
    <property type="protein sequence ID" value="RLE08467.1"/>
    <property type="molecule type" value="Genomic_DNA"/>
</dbReference>
<dbReference type="PANTHER" id="PTHR30569:SF0">
    <property type="entry name" value="CYTOSINE PERMEASE"/>
    <property type="match status" value="1"/>
</dbReference>
<keyword evidence="5 6" id="KW-0472">Membrane</keyword>
<feature type="transmembrane region" description="Helical" evidence="6">
    <location>
        <begin position="28"/>
        <end position="49"/>
    </location>
</feature>
<comment type="subcellular location">
    <subcellularLocation>
        <location evidence="1">Membrane</location>
        <topology evidence="1">Multi-pass membrane protein</topology>
    </subcellularLocation>
</comment>
<gene>
    <name evidence="7" type="ORF">DRZ78_01025</name>
</gene>
<dbReference type="Proteomes" id="UP000277457">
    <property type="component" value="Unassembled WGS sequence"/>
</dbReference>
<evidence type="ECO:0000256" key="2">
    <source>
        <dbReference type="ARBA" id="ARBA00008974"/>
    </source>
</evidence>
<dbReference type="Pfam" id="PF02133">
    <property type="entry name" value="Transp_cyt_pur"/>
    <property type="match status" value="1"/>
</dbReference>
<organism evidence="7 8">
    <name type="scientific">Aerophobetes bacterium</name>
    <dbReference type="NCBI Taxonomy" id="2030807"/>
    <lineage>
        <taxon>Bacteria</taxon>
        <taxon>Candidatus Aerophobota</taxon>
    </lineage>
</organism>